<dbReference type="EMBL" id="BARU01041666">
    <property type="protein sequence ID" value="GAH77169.1"/>
    <property type="molecule type" value="Genomic_DNA"/>
</dbReference>
<sequence>MYKKKQTRTVRAMTECACRLYMEKARLIEPAKIA</sequence>
<comment type="caution">
    <text evidence="1">The sequence shown here is derived from an EMBL/GenBank/DDBJ whole genome shotgun (WGS) entry which is preliminary data.</text>
</comment>
<name>X1JFR2_9ZZZZ</name>
<feature type="non-terminal residue" evidence="1">
    <location>
        <position position="34"/>
    </location>
</feature>
<proteinExistence type="predicted"/>
<organism evidence="1">
    <name type="scientific">marine sediment metagenome</name>
    <dbReference type="NCBI Taxonomy" id="412755"/>
    <lineage>
        <taxon>unclassified sequences</taxon>
        <taxon>metagenomes</taxon>
        <taxon>ecological metagenomes</taxon>
    </lineage>
</organism>
<protein>
    <submittedName>
        <fullName evidence="1">Uncharacterized protein</fullName>
    </submittedName>
</protein>
<gene>
    <name evidence="1" type="ORF">S03H2_64182</name>
</gene>
<dbReference type="AlphaFoldDB" id="X1JFR2"/>
<evidence type="ECO:0000313" key="1">
    <source>
        <dbReference type="EMBL" id="GAH77169.1"/>
    </source>
</evidence>
<reference evidence="1" key="1">
    <citation type="journal article" date="2014" name="Front. Microbiol.">
        <title>High frequency of phylogenetically diverse reductive dehalogenase-homologous genes in deep subseafloor sedimentary metagenomes.</title>
        <authorList>
            <person name="Kawai M."/>
            <person name="Futagami T."/>
            <person name="Toyoda A."/>
            <person name="Takaki Y."/>
            <person name="Nishi S."/>
            <person name="Hori S."/>
            <person name="Arai W."/>
            <person name="Tsubouchi T."/>
            <person name="Morono Y."/>
            <person name="Uchiyama I."/>
            <person name="Ito T."/>
            <person name="Fujiyama A."/>
            <person name="Inagaki F."/>
            <person name="Takami H."/>
        </authorList>
    </citation>
    <scope>NUCLEOTIDE SEQUENCE</scope>
    <source>
        <strain evidence="1">Expedition CK06-06</strain>
    </source>
</reference>
<accession>X1JFR2</accession>